<keyword evidence="2" id="KW-0813">Transport</keyword>
<evidence type="ECO:0000256" key="4">
    <source>
        <dbReference type="ARBA" id="ARBA00022692"/>
    </source>
</evidence>
<evidence type="ECO:0000256" key="8">
    <source>
        <dbReference type="SAM" id="Phobius"/>
    </source>
</evidence>
<proteinExistence type="predicted"/>
<evidence type="ECO:0000313" key="10">
    <source>
        <dbReference type="Proteomes" id="UP000004507"/>
    </source>
</evidence>
<evidence type="ECO:0000256" key="2">
    <source>
        <dbReference type="ARBA" id="ARBA00022448"/>
    </source>
</evidence>
<protein>
    <submittedName>
        <fullName evidence="9">Potassium uptake transporter, transmembrane component, TrkH</fullName>
    </submittedName>
</protein>
<dbReference type="eggNOG" id="COG0168">
    <property type="taxonomic scope" value="Bacteria"/>
</dbReference>
<dbReference type="AlphaFoldDB" id="A3V6W4"/>
<evidence type="ECO:0000256" key="3">
    <source>
        <dbReference type="ARBA" id="ARBA00022475"/>
    </source>
</evidence>
<dbReference type="GO" id="GO:0005886">
    <property type="term" value="C:plasma membrane"/>
    <property type="evidence" value="ECO:0007669"/>
    <property type="project" value="UniProtKB-SubCell"/>
</dbReference>
<evidence type="ECO:0000256" key="5">
    <source>
        <dbReference type="ARBA" id="ARBA00022989"/>
    </source>
</evidence>
<dbReference type="EMBL" id="AAMS01000006">
    <property type="protein sequence ID" value="EAQ05980.1"/>
    <property type="molecule type" value="Genomic_DNA"/>
</dbReference>
<dbReference type="STRING" id="314232.SKA53_07741"/>
<reference evidence="9 10" key="1">
    <citation type="submission" date="2006-01" db="EMBL/GenBank/DDBJ databases">
        <authorList>
            <person name="Hagstrom A."/>
            <person name="Ferriera S."/>
            <person name="Johnson J."/>
            <person name="Kravitz S."/>
            <person name="Halpern A."/>
            <person name="Remington K."/>
            <person name="Beeson K."/>
            <person name="Tran B."/>
            <person name="Rogers Y.-H."/>
            <person name="Friedman R."/>
            <person name="Venter J.C."/>
        </authorList>
    </citation>
    <scope>NUCLEOTIDE SEQUENCE [LARGE SCALE GENOMIC DNA]</scope>
    <source>
        <strain evidence="9 10">SKA53</strain>
    </source>
</reference>
<keyword evidence="6" id="KW-0406">Ion transport</keyword>
<feature type="transmembrane region" description="Helical" evidence="8">
    <location>
        <begin position="63"/>
        <end position="85"/>
    </location>
</feature>
<dbReference type="GO" id="GO:0030001">
    <property type="term" value="P:metal ion transport"/>
    <property type="evidence" value="ECO:0007669"/>
    <property type="project" value="UniProtKB-ARBA"/>
</dbReference>
<keyword evidence="3" id="KW-1003">Cell membrane</keyword>
<accession>A3V6W4</accession>
<dbReference type="HOGENOM" id="CLU_1765785_0_0_5"/>
<evidence type="ECO:0000256" key="1">
    <source>
        <dbReference type="ARBA" id="ARBA00004651"/>
    </source>
</evidence>
<keyword evidence="10" id="KW-1185">Reference proteome</keyword>
<dbReference type="RefSeq" id="WP_007205500.1">
    <property type="nucleotide sequence ID" value="NZ_CH672414.1"/>
</dbReference>
<dbReference type="GO" id="GO:0008324">
    <property type="term" value="F:monoatomic cation transmembrane transporter activity"/>
    <property type="evidence" value="ECO:0007669"/>
    <property type="project" value="InterPro"/>
</dbReference>
<gene>
    <name evidence="9" type="ORF">SKA53_07741</name>
</gene>
<dbReference type="PANTHER" id="PTHR32024:SF3">
    <property type="entry name" value="TRK SYSTEM POTASSIUM UPTAKE PROTEIN"/>
    <property type="match status" value="1"/>
</dbReference>
<comment type="caution">
    <text evidence="9">The sequence shown here is derived from an EMBL/GenBank/DDBJ whole genome shotgun (WGS) entry which is preliminary data.</text>
</comment>
<dbReference type="InterPro" id="IPR003445">
    <property type="entry name" value="Cat_transpt"/>
</dbReference>
<dbReference type="Pfam" id="PF02386">
    <property type="entry name" value="TrkH"/>
    <property type="match status" value="1"/>
</dbReference>
<name>A3V6W4_9RHOB</name>
<dbReference type="Proteomes" id="UP000004507">
    <property type="component" value="Unassembled WGS sequence"/>
</dbReference>
<feature type="transmembrane region" description="Helical" evidence="8">
    <location>
        <begin position="129"/>
        <end position="146"/>
    </location>
</feature>
<keyword evidence="4 8" id="KW-0812">Transmembrane</keyword>
<evidence type="ECO:0000313" key="9">
    <source>
        <dbReference type="EMBL" id="EAQ05980.1"/>
    </source>
</evidence>
<evidence type="ECO:0000256" key="7">
    <source>
        <dbReference type="ARBA" id="ARBA00023136"/>
    </source>
</evidence>
<keyword evidence="7 8" id="KW-0472">Membrane</keyword>
<dbReference type="PANTHER" id="PTHR32024">
    <property type="entry name" value="TRK SYSTEM POTASSIUM UPTAKE PROTEIN TRKG-RELATED"/>
    <property type="match status" value="1"/>
</dbReference>
<organism evidence="9 10">
    <name type="scientific">Yoonia vestfoldensis SKA53</name>
    <dbReference type="NCBI Taxonomy" id="314232"/>
    <lineage>
        <taxon>Bacteria</taxon>
        <taxon>Pseudomonadati</taxon>
        <taxon>Pseudomonadota</taxon>
        <taxon>Alphaproteobacteria</taxon>
        <taxon>Rhodobacterales</taxon>
        <taxon>Paracoccaceae</taxon>
        <taxon>Yoonia</taxon>
    </lineage>
</organism>
<sequence length="147" mass="15440">MTALVVIIIVGLIGGCTASIGCSIKIFRWLPLAEAIKAQLKIISSPHAVVNAKLGGQKFSDDVMSSVIAFFTLFILSFGLLTIALGQTSLSLKTSITATWTPIANVGPAFAPEIGPTGAFDAFPTPAKWLLTFGMLLGCLEILLVFV</sequence>
<keyword evidence="5 8" id="KW-1133">Transmembrane helix</keyword>
<comment type="subcellular location">
    <subcellularLocation>
        <location evidence="1">Cell membrane</location>
        <topology evidence="1">Multi-pass membrane protein</topology>
    </subcellularLocation>
</comment>
<evidence type="ECO:0000256" key="6">
    <source>
        <dbReference type="ARBA" id="ARBA00023065"/>
    </source>
</evidence>